<evidence type="ECO:0000313" key="1">
    <source>
        <dbReference type="EMBL" id="ORY67563.1"/>
    </source>
</evidence>
<sequence>YTPCTSFQQYNAGIYTSNVSKKWEERYRLQTIEWPAYSPNQSFTKHVWNHMKAYIYGKHANLHELQNEELDKGTMKTLDPESCWAIPQALIDRLLIWCQTFWGDFNTNAAPCTRDPTISNYN</sequence>
<evidence type="ECO:0000313" key="2">
    <source>
        <dbReference type="Proteomes" id="UP000193689"/>
    </source>
</evidence>
<protein>
    <recommendedName>
        <fullName evidence="3">Tc1-like transposase DDE domain-containing protein</fullName>
    </recommendedName>
</protein>
<dbReference type="GO" id="GO:0003676">
    <property type="term" value="F:nucleic acid binding"/>
    <property type="evidence" value="ECO:0007669"/>
    <property type="project" value="InterPro"/>
</dbReference>
<feature type="non-terminal residue" evidence="1">
    <location>
        <position position="1"/>
    </location>
</feature>
<dbReference type="Proteomes" id="UP000193689">
    <property type="component" value="Unassembled WGS sequence"/>
</dbReference>
<dbReference type="Gene3D" id="3.30.420.10">
    <property type="entry name" value="Ribonuclease H-like superfamily/Ribonuclease H"/>
    <property type="match status" value="1"/>
</dbReference>
<organism evidence="1 2">
    <name type="scientific">Pseudomassariella vexata</name>
    <dbReference type="NCBI Taxonomy" id="1141098"/>
    <lineage>
        <taxon>Eukaryota</taxon>
        <taxon>Fungi</taxon>
        <taxon>Dikarya</taxon>
        <taxon>Ascomycota</taxon>
        <taxon>Pezizomycotina</taxon>
        <taxon>Sordariomycetes</taxon>
        <taxon>Xylariomycetidae</taxon>
        <taxon>Amphisphaeriales</taxon>
        <taxon>Pseudomassariaceae</taxon>
        <taxon>Pseudomassariella</taxon>
    </lineage>
</organism>
<dbReference type="OrthoDB" id="2193888at2759"/>
<dbReference type="AlphaFoldDB" id="A0A1Y2E7L3"/>
<dbReference type="InParanoid" id="A0A1Y2E7L3"/>
<gene>
    <name evidence="1" type="ORF">BCR38DRAFT_510724</name>
</gene>
<dbReference type="EMBL" id="MCFJ01000004">
    <property type="protein sequence ID" value="ORY67563.1"/>
    <property type="molecule type" value="Genomic_DNA"/>
</dbReference>
<proteinExistence type="predicted"/>
<evidence type="ECO:0008006" key="3">
    <source>
        <dbReference type="Google" id="ProtNLM"/>
    </source>
</evidence>
<accession>A0A1Y2E7L3</accession>
<reference evidence="1 2" key="1">
    <citation type="submission" date="2016-07" db="EMBL/GenBank/DDBJ databases">
        <title>Pervasive Adenine N6-methylation of Active Genes in Fungi.</title>
        <authorList>
            <consortium name="DOE Joint Genome Institute"/>
            <person name="Mondo S.J."/>
            <person name="Dannebaum R.O."/>
            <person name="Kuo R.C."/>
            <person name="Labutti K."/>
            <person name="Haridas S."/>
            <person name="Kuo A."/>
            <person name="Salamov A."/>
            <person name="Ahrendt S.R."/>
            <person name="Lipzen A."/>
            <person name="Sullivan W."/>
            <person name="Andreopoulos W.B."/>
            <person name="Clum A."/>
            <person name="Lindquist E."/>
            <person name="Daum C."/>
            <person name="Ramamoorthy G.K."/>
            <person name="Gryganskyi A."/>
            <person name="Culley D."/>
            <person name="Magnuson J.K."/>
            <person name="James T.Y."/>
            <person name="O'Malley M.A."/>
            <person name="Stajich J.E."/>
            <person name="Spatafora J.W."/>
            <person name="Visel A."/>
            <person name="Grigoriev I.V."/>
        </authorList>
    </citation>
    <scope>NUCLEOTIDE SEQUENCE [LARGE SCALE GENOMIC DNA]</scope>
    <source>
        <strain evidence="1 2">CBS 129021</strain>
    </source>
</reference>
<dbReference type="RefSeq" id="XP_040718187.1">
    <property type="nucleotide sequence ID" value="XM_040865018.1"/>
</dbReference>
<dbReference type="GeneID" id="63781230"/>
<dbReference type="InterPro" id="IPR036397">
    <property type="entry name" value="RNaseH_sf"/>
</dbReference>
<name>A0A1Y2E7L3_9PEZI</name>
<keyword evidence="2" id="KW-1185">Reference proteome</keyword>
<comment type="caution">
    <text evidence="1">The sequence shown here is derived from an EMBL/GenBank/DDBJ whole genome shotgun (WGS) entry which is preliminary data.</text>
</comment>